<evidence type="ECO:0000256" key="12">
    <source>
        <dbReference type="PIRSR" id="PIRSR602401-1"/>
    </source>
</evidence>
<evidence type="ECO:0000256" key="8">
    <source>
        <dbReference type="ARBA" id="ARBA00023002"/>
    </source>
</evidence>
<dbReference type="AlphaFoldDB" id="A0AAU9PG76"/>
<protein>
    <recommendedName>
        <fullName evidence="17">Cytochrome P450</fullName>
    </recommendedName>
</protein>
<evidence type="ECO:0000256" key="11">
    <source>
        <dbReference type="ARBA" id="ARBA00023136"/>
    </source>
</evidence>
<organism evidence="15 16">
    <name type="scientific">Lactuca virosa</name>
    <dbReference type="NCBI Taxonomy" id="75947"/>
    <lineage>
        <taxon>Eukaryota</taxon>
        <taxon>Viridiplantae</taxon>
        <taxon>Streptophyta</taxon>
        <taxon>Embryophyta</taxon>
        <taxon>Tracheophyta</taxon>
        <taxon>Spermatophyta</taxon>
        <taxon>Magnoliopsida</taxon>
        <taxon>eudicotyledons</taxon>
        <taxon>Gunneridae</taxon>
        <taxon>Pentapetalae</taxon>
        <taxon>asterids</taxon>
        <taxon>campanulids</taxon>
        <taxon>Asterales</taxon>
        <taxon>Asteraceae</taxon>
        <taxon>Cichorioideae</taxon>
        <taxon>Cichorieae</taxon>
        <taxon>Lactucinae</taxon>
        <taxon>Lactuca</taxon>
    </lineage>
</organism>
<evidence type="ECO:0000256" key="10">
    <source>
        <dbReference type="ARBA" id="ARBA00023033"/>
    </source>
</evidence>
<dbReference type="EMBL" id="CAKMRJ010005634">
    <property type="protein sequence ID" value="CAH1448791.1"/>
    <property type="molecule type" value="Genomic_DNA"/>
</dbReference>
<comment type="cofactor">
    <cofactor evidence="1 12">
        <name>heme</name>
        <dbReference type="ChEBI" id="CHEBI:30413"/>
    </cofactor>
</comment>
<keyword evidence="6 12" id="KW-0479">Metal-binding</keyword>
<dbReference type="GO" id="GO:0005506">
    <property type="term" value="F:iron ion binding"/>
    <property type="evidence" value="ECO:0007669"/>
    <property type="project" value="InterPro"/>
</dbReference>
<evidence type="ECO:0000313" key="15">
    <source>
        <dbReference type="EMBL" id="CAH1448791.1"/>
    </source>
</evidence>
<dbReference type="GO" id="GO:0004497">
    <property type="term" value="F:monooxygenase activity"/>
    <property type="evidence" value="ECO:0007669"/>
    <property type="project" value="UniProtKB-KW"/>
</dbReference>
<evidence type="ECO:0008006" key="17">
    <source>
        <dbReference type="Google" id="ProtNLM"/>
    </source>
</evidence>
<comment type="subcellular location">
    <subcellularLocation>
        <location evidence="2">Membrane</location>
        <topology evidence="2">Single-pass membrane protein</topology>
    </subcellularLocation>
</comment>
<keyword evidence="5 14" id="KW-0812">Transmembrane</keyword>
<dbReference type="InterPro" id="IPR002401">
    <property type="entry name" value="Cyt_P450_E_grp-I"/>
</dbReference>
<dbReference type="PANTHER" id="PTHR47955">
    <property type="entry name" value="CYTOCHROME P450 FAMILY 71 PROTEIN"/>
    <property type="match status" value="1"/>
</dbReference>
<sequence length="697" mass="79156">MAIDMTIVLIVFSFIISIYFMFIRKPKGTKALNLPPGPPTLPIIGNLHQIGLELPHRAFRNLSKKYGPIMSLQLGQISMIVVSSPKLAEEVIKTNDLALASRPYALLADILLYGGIDIAFGRYSDYWRQMKKIVTMELLSVKKVQSFMGFRAEEIDRFTEVVQSSVGKPVHIRQRVMYMNNTVVCKCLFGNNCRQQDVLIELVEQVVALSSGYYIADLFPKLSFLSVISGMKSTLNHIHETLDKIFNEIFEDRRIKRQTTGPTEDDLVDVLFNIKERGGLRFPVTDNNIKAIFLNMLIGGTDTSVVTIEWAMTELMKNPDVMKKAQAEVREVFKGKKTVLESELNGLVYLKHIIKETLRLHITIPLLLPRECMEQCQVGGYDIPKKMKVVVNGLACGTDPEYWDDPETFKPERFEKTSYDFFGTSPEYIPFGGGRRICPGIAFGLVSIELTLARLLFHFNWELPNGMTPKDIDMTESHGVTAIKKSSLEPSWEEVPGLIPTWGQRSGVQSLQNPIWVPLKLVPHVGKFSLETPMGAGFALAKIRLIFTLFFDIQKVAYSQWVKLFKLHVRGYTVLQHIDGTPPLPKTSADYTQWNKIDGVVLQWIYGSISDDLLTRILGDDTAHQAWEKVKKIFLNNKGSCVATLEHEFTNLTLRSMNSLEDYCQKLKHLVDQLLDVEIPLSENRRVLQLVRRLLPE</sequence>
<evidence type="ECO:0000256" key="7">
    <source>
        <dbReference type="ARBA" id="ARBA00022989"/>
    </source>
</evidence>
<keyword evidence="16" id="KW-1185">Reference proteome</keyword>
<evidence type="ECO:0000256" key="5">
    <source>
        <dbReference type="ARBA" id="ARBA00022692"/>
    </source>
</evidence>
<comment type="caution">
    <text evidence="15">The sequence shown here is derived from an EMBL/GenBank/DDBJ whole genome shotgun (WGS) entry which is preliminary data.</text>
</comment>
<keyword evidence="8 13" id="KW-0560">Oxidoreductase</keyword>
<dbReference type="FunFam" id="1.10.630.10:FF:000043">
    <property type="entry name" value="Cytochrome P450 99A2"/>
    <property type="match status" value="1"/>
</dbReference>
<keyword evidence="4 12" id="KW-0349">Heme</keyword>
<dbReference type="InterPro" id="IPR017972">
    <property type="entry name" value="Cyt_P450_CS"/>
</dbReference>
<evidence type="ECO:0000256" key="2">
    <source>
        <dbReference type="ARBA" id="ARBA00004167"/>
    </source>
</evidence>
<dbReference type="PRINTS" id="PR00463">
    <property type="entry name" value="EP450I"/>
</dbReference>
<dbReference type="Gene3D" id="1.10.630.10">
    <property type="entry name" value="Cytochrome P450"/>
    <property type="match status" value="1"/>
</dbReference>
<feature type="transmembrane region" description="Helical" evidence="14">
    <location>
        <begin position="6"/>
        <end position="23"/>
    </location>
</feature>
<evidence type="ECO:0000256" key="13">
    <source>
        <dbReference type="RuleBase" id="RU000461"/>
    </source>
</evidence>
<evidence type="ECO:0000313" key="16">
    <source>
        <dbReference type="Proteomes" id="UP001157418"/>
    </source>
</evidence>
<dbReference type="Pfam" id="PF00067">
    <property type="entry name" value="p450"/>
    <property type="match status" value="1"/>
</dbReference>
<dbReference type="GO" id="GO:0020037">
    <property type="term" value="F:heme binding"/>
    <property type="evidence" value="ECO:0007669"/>
    <property type="project" value="InterPro"/>
</dbReference>
<comment type="similarity">
    <text evidence="3 13">Belongs to the cytochrome P450 family.</text>
</comment>
<feature type="binding site" description="axial binding residue" evidence="12">
    <location>
        <position position="438"/>
    </location>
    <ligand>
        <name>heme</name>
        <dbReference type="ChEBI" id="CHEBI:30413"/>
    </ligand>
    <ligandPart>
        <name>Fe</name>
        <dbReference type="ChEBI" id="CHEBI:18248"/>
    </ligandPart>
</feature>
<dbReference type="PROSITE" id="PS00086">
    <property type="entry name" value="CYTOCHROME_P450"/>
    <property type="match status" value="1"/>
</dbReference>
<dbReference type="Proteomes" id="UP001157418">
    <property type="component" value="Unassembled WGS sequence"/>
</dbReference>
<dbReference type="InterPro" id="IPR036396">
    <property type="entry name" value="Cyt_P450_sf"/>
</dbReference>
<evidence type="ECO:0000256" key="14">
    <source>
        <dbReference type="SAM" id="Phobius"/>
    </source>
</evidence>
<evidence type="ECO:0000256" key="1">
    <source>
        <dbReference type="ARBA" id="ARBA00001971"/>
    </source>
</evidence>
<keyword evidence="7 14" id="KW-1133">Transmembrane helix</keyword>
<dbReference type="PANTHER" id="PTHR47955:SF13">
    <property type="entry name" value="CYTOCHROME P450"/>
    <property type="match status" value="1"/>
</dbReference>
<gene>
    <name evidence="15" type="ORF">LVIROSA_LOCUS34314</name>
</gene>
<proteinExistence type="inferred from homology"/>
<dbReference type="InterPro" id="IPR001128">
    <property type="entry name" value="Cyt_P450"/>
</dbReference>
<dbReference type="PRINTS" id="PR00385">
    <property type="entry name" value="P450"/>
</dbReference>
<dbReference type="GO" id="GO:0016020">
    <property type="term" value="C:membrane"/>
    <property type="evidence" value="ECO:0007669"/>
    <property type="project" value="UniProtKB-SubCell"/>
</dbReference>
<reference evidence="15 16" key="1">
    <citation type="submission" date="2022-01" db="EMBL/GenBank/DDBJ databases">
        <authorList>
            <person name="Xiong W."/>
            <person name="Schranz E."/>
        </authorList>
    </citation>
    <scope>NUCLEOTIDE SEQUENCE [LARGE SCALE GENOMIC DNA]</scope>
</reference>
<keyword evidence="10 13" id="KW-0503">Monooxygenase</keyword>
<accession>A0AAU9PG76</accession>
<dbReference type="Pfam" id="PF14223">
    <property type="entry name" value="Retrotran_gag_2"/>
    <property type="match status" value="1"/>
</dbReference>
<evidence type="ECO:0000256" key="9">
    <source>
        <dbReference type="ARBA" id="ARBA00023004"/>
    </source>
</evidence>
<evidence type="ECO:0000256" key="3">
    <source>
        <dbReference type="ARBA" id="ARBA00010617"/>
    </source>
</evidence>
<keyword evidence="11 14" id="KW-0472">Membrane</keyword>
<keyword evidence="9 12" id="KW-0408">Iron</keyword>
<dbReference type="SUPFAM" id="SSF48264">
    <property type="entry name" value="Cytochrome P450"/>
    <property type="match status" value="1"/>
</dbReference>
<evidence type="ECO:0000256" key="6">
    <source>
        <dbReference type="ARBA" id="ARBA00022723"/>
    </source>
</evidence>
<evidence type="ECO:0000256" key="4">
    <source>
        <dbReference type="ARBA" id="ARBA00022617"/>
    </source>
</evidence>
<dbReference type="CDD" id="cd11072">
    <property type="entry name" value="CYP71-like"/>
    <property type="match status" value="1"/>
</dbReference>
<dbReference type="GO" id="GO:0016705">
    <property type="term" value="F:oxidoreductase activity, acting on paired donors, with incorporation or reduction of molecular oxygen"/>
    <property type="evidence" value="ECO:0007669"/>
    <property type="project" value="InterPro"/>
</dbReference>
<dbReference type="GO" id="GO:0051762">
    <property type="term" value="P:sesquiterpene biosynthetic process"/>
    <property type="evidence" value="ECO:0007669"/>
    <property type="project" value="UniProtKB-ARBA"/>
</dbReference>
<name>A0AAU9PG76_9ASTR</name>